<name>X1EKG1_9ZZZZ</name>
<gene>
    <name evidence="1" type="ORF">S03H2_20028</name>
</gene>
<proteinExistence type="predicted"/>
<feature type="non-terminal residue" evidence="1">
    <location>
        <position position="216"/>
    </location>
</feature>
<evidence type="ECO:0000313" key="1">
    <source>
        <dbReference type="EMBL" id="GAH33826.1"/>
    </source>
</evidence>
<accession>X1EKG1</accession>
<dbReference type="EMBL" id="BARU01010516">
    <property type="protein sequence ID" value="GAH33826.1"/>
    <property type="molecule type" value="Genomic_DNA"/>
</dbReference>
<dbReference type="AlphaFoldDB" id="X1EKG1"/>
<protein>
    <submittedName>
        <fullName evidence="1">Uncharacterized protein</fullName>
    </submittedName>
</protein>
<comment type="caution">
    <text evidence="1">The sequence shown here is derived from an EMBL/GenBank/DDBJ whole genome shotgun (WGS) entry which is preliminary data.</text>
</comment>
<organism evidence="1">
    <name type="scientific">marine sediment metagenome</name>
    <dbReference type="NCBI Taxonomy" id="412755"/>
    <lineage>
        <taxon>unclassified sequences</taxon>
        <taxon>metagenomes</taxon>
        <taxon>ecological metagenomes</taxon>
    </lineage>
</organism>
<sequence length="216" mass="25640">MLKFINNIEDLSSDSMILVCSHRYLFYYYTNKKGIYFRDPKSRIFFNQKNKEAALDILKNQLKVKYILVHWSYKPIRILSEIIINDCDLVYAELGMYLYRLREKDLDKEELEKLFINNALLRNGSFENWSRGPLKKPDFFEGGDNIFEGMAVREEKEVKVGKYSAKITGDNFNFTQDLTDYEEYRGKNLICVAWIKTNVPDKYRIQISDDIHSNFS</sequence>
<reference evidence="1" key="1">
    <citation type="journal article" date="2014" name="Front. Microbiol.">
        <title>High frequency of phylogenetically diverse reductive dehalogenase-homologous genes in deep subseafloor sedimentary metagenomes.</title>
        <authorList>
            <person name="Kawai M."/>
            <person name="Futagami T."/>
            <person name="Toyoda A."/>
            <person name="Takaki Y."/>
            <person name="Nishi S."/>
            <person name="Hori S."/>
            <person name="Arai W."/>
            <person name="Tsubouchi T."/>
            <person name="Morono Y."/>
            <person name="Uchiyama I."/>
            <person name="Ito T."/>
            <person name="Fujiyama A."/>
            <person name="Inagaki F."/>
            <person name="Takami H."/>
        </authorList>
    </citation>
    <scope>NUCLEOTIDE SEQUENCE</scope>
    <source>
        <strain evidence="1">Expedition CK06-06</strain>
    </source>
</reference>